<feature type="transmembrane region" description="Helical" evidence="1">
    <location>
        <begin position="16"/>
        <end position="37"/>
    </location>
</feature>
<sequence>MANCKNHKNFGNRNNGFGAVEVILLLAIVALLGFVGYRVWQSKQAPQANQTPAPMVSRDSPSVTVPPISSVTGLDSALQTLDSTGFDATAEGQLNGQLSF</sequence>
<evidence type="ECO:0000256" key="1">
    <source>
        <dbReference type="SAM" id="Phobius"/>
    </source>
</evidence>
<keyword evidence="1" id="KW-0472">Membrane</keyword>
<evidence type="ECO:0000313" key="3">
    <source>
        <dbReference type="Proteomes" id="UP000289269"/>
    </source>
</evidence>
<gene>
    <name evidence="2" type="ORF">EOT04_01220</name>
</gene>
<keyword evidence="1" id="KW-0812">Transmembrane</keyword>
<name>A0A4Q0AKN7_9BACT</name>
<organism evidence="2 3">
    <name type="scientific">Candidatus Chaera renei</name>
    <dbReference type="NCBI Taxonomy" id="2506947"/>
    <lineage>
        <taxon>Bacteria</taxon>
        <taxon>Candidatus Saccharimonadota</taxon>
        <taxon>Candidatus Saccharimonadia</taxon>
        <taxon>Candidatus Saccharimonadales</taxon>
        <taxon>Candidatus Saccharimonadaceae</taxon>
        <taxon>Candidatus Chaera</taxon>
    </lineage>
</organism>
<comment type="caution">
    <text evidence="2">The sequence shown here is derived from an EMBL/GenBank/DDBJ whole genome shotgun (WGS) entry which is preliminary data.</text>
</comment>
<evidence type="ECO:0000313" key="2">
    <source>
        <dbReference type="EMBL" id="RWZ79582.1"/>
    </source>
</evidence>
<keyword evidence="1" id="KW-1133">Transmembrane helix</keyword>
<dbReference type="EMBL" id="SCKW01000007">
    <property type="protein sequence ID" value="RWZ79582.1"/>
    <property type="molecule type" value="Genomic_DNA"/>
</dbReference>
<dbReference type="Proteomes" id="UP000289269">
    <property type="component" value="Unassembled WGS sequence"/>
</dbReference>
<proteinExistence type="predicted"/>
<accession>A0A4Q0AKN7</accession>
<reference evidence="2" key="1">
    <citation type="submission" date="2019-01" db="EMBL/GenBank/DDBJ databases">
        <title>Genomic signatures and co-occurrence patterns of the ultra-small Saccharimodia (Patescibacteria phylum) suggest a symbiotic lifestyle.</title>
        <authorList>
            <person name="Lemos L."/>
            <person name="Medeiros J."/>
            <person name="Andreote F."/>
            <person name="Fernandes G."/>
            <person name="Varani A."/>
            <person name="Oliveira G."/>
            <person name="Pylro V."/>
        </authorList>
    </citation>
    <scope>NUCLEOTIDE SEQUENCE [LARGE SCALE GENOMIC DNA]</scope>
    <source>
        <strain evidence="2">AMD01</strain>
    </source>
</reference>
<protein>
    <submittedName>
        <fullName evidence="2">Uncharacterized protein</fullName>
    </submittedName>
</protein>
<keyword evidence="3" id="KW-1185">Reference proteome</keyword>
<dbReference type="AlphaFoldDB" id="A0A4Q0AKN7"/>